<gene>
    <name evidence="2" type="ORF">BJ875DRAFT_365229</name>
</gene>
<dbReference type="EMBL" id="MU251357">
    <property type="protein sequence ID" value="KAG9239658.1"/>
    <property type="molecule type" value="Genomic_DNA"/>
</dbReference>
<feature type="compositionally biased region" description="Basic and acidic residues" evidence="1">
    <location>
        <begin position="186"/>
        <end position="205"/>
    </location>
</feature>
<proteinExistence type="predicted"/>
<evidence type="ECO:0000313" key="3">
    <source>
        <dbReference type="Proteomes" id="UP000824998"/>
    </source>
</evidence>
<feature type="region of interest" description="Disordered" evidence="1">
    <location>
        <begin position="1"/>
        <end position="34"/>
    </location>
</feature>
<evidence type="ECO:0000313" key="2">
    <source>
        <dbReference type="EMBL" id="KAG9239658.1"/>
    </source>
</evidence>
<feature type="compositionally biased region" description="Polar residues" evidence="1">
    <location>
        <begin position="158"/>
        <end position="175"/>
    </location>
</feature>
<feature type="compositionally biased region" description="Polar residues" evidence="1">
    <location>
        <begin position="221"/>
        <end position="240"/>
    </location>
</feature>
<dbReference type="AlphaFoldDB" id="A0A9P7YV49"/>
<dbReference type="Proteomes" id="UP000824998">
    <property type="component" value="Unassembled WGS sequence"/>
</dbReference>
<protein>
    <submittedName>
        <fullName evidence="2">Uncharacterized protein</fullName>
    </submittedName>
</protein>
<name>A0A9P7YV49_9HELO</name>
<dbReference type="OrthoDB" id="270970at2759"/>
<feature type="region of interest" description="Disordered" evidence="1">
    <location>
        <begin position="47"/>
        <end position="368"/>
    </location>
</feature>
<feature type="compositionally biased region" description="Polar residues" evidence="1">
    <location>
        <begin position="304"/>
        <end position="332"/>
    </location>
</feature>
<feature type="compositionally biased region" description="Polar residues" evidence="1">
    <location>
        <begin position="58"/>
        <end position="88"/>
    </location>
</feature>
<sequence length="389" mass="42058">MSQQHHIPRKPSTNQINQIPELGNDYGLPPVPATLVAGMDPAVAQEISDRIYDERRASFSNQNVGQQPRGSYQDSPHYQQNMPHQTQHYQDDAMVPYAPPSASSYDERSRGYGNASVPRQKLRGVSPNPQTPARKSVSPSPGHSEDRCLSGVPFGPDSYNSLNPSVSASKSTPSLSARYDTSEPDPDAKIITHDGREIDPSDHIPESNYAPLLESKGPKYASQQPDRNYRTPPQSNSQPGSGRRQLKVAARPQSMTGSPSPAVYMGTGPNDPLAAQSGRNRLQKKANRMSAMPAPHPSPLAPTTPYQNNSHTPRSATRQNTSDYNASENYSPNYGAGYRGSAGPPPIPAKVPVGMSSTPPQSGGGDAWALLEEMKNIDLGSGRARRRGY</sequence>
<reference evidence="2" key="1">
    <citation type="journal article" date="2021" name="IMA Fungus">
        <title>Genomic characterization of three marine fungi, including Emericellopsis atlantica sp. nov. with signatures of a generalist lifestyle and marine biomass degradation.</title>
        <authorList>
            <person name="Hagestad O.C."/>
            <person name="Hou L."/>
            <person name="Andersen J.H."/>
            <person name="Hansen E.H."/>
            <person name="Altermark B."/>
            <person name="Li C."/>
            <person name="Kuhnert E."/>
            <person name="Cox R.J."/>
            <person name="Crous P.W."/>
            <person name="Spatafora J.W."/>
            <person name="Lail K."/>
            <person name="Amirebrahimi M."/>
            <person name="Lipzen A."/>
            <person name="Pangilinan J."/>
            <person name="Andreopoulos W."/>
            <person name="Hayes R.D."/>
            <person name="Ng V."/>
            <person name="Grigoriev I.V."/>
            <person name="Jackson S.A."/>
            <person name="Sutton T.D.S."/>
            <person name="Dobson A.D.W."/>
            <person name="Rama T."/>
        </authorList>
    </citation>
    <scope>NUCLEOTIDE SEQUENCE</scope>
    <source>
        <strain evidence="2">TRa018bII</strain>
    </source>
</reference>
<evidence type="ECO:0000256" key="1">
    <source>
        <dbReference type="SAM" id="MobiDB-lite"/>
    </source>
</evidence>
<keyword evidence="3" id="KW-1185">Reference proteome</keyword>
<feature type="compositionally biased region" description="Polar residues" evidence="1">
    <location>
        <begin position="127"/>
        <end position="141"/>
    </location>
</feature>
<comment type="caution">
    <text evidence="2">The sequence shown here is derived from an EMBL/GenBank/DDBJ whole genome shotgun (WGS) entry which is preliminary data.</text>
</comment>
<feature type="compositionally biased region" description="Polar residues" evidence="1">
    <location>
        <begin position="1"/>
        <end position="18"/>
    </location>
</feature>
<accession>A0A9P7YV49</accession>
<organism evidence="2 3">
    <name type="scientific">Amylocarpus encephaloides</name>
    <dbReference type="NCBI Taxonomy" id="45428"/>
    <lineage>
        <taxon>Eukaryota</taxon>
        <taxon>Fungi</taxon>
        <taxon>Dikarya</taxon>
        <taxon>Ascomycota</taxon>
        <taxon>Pezizomycotina</taxon>
        <taxon>Leotiomycetes</taxon>
        <taxon>Helotiales</taxon>
        <taxon>Helotiales incertae sedis</taxon>
        <taxon>Amylocarpus</taxon>
    </lineage>
</organism>
<feature type="compositionally biased region" description="Basic and acidic residues" evidence="1">
    <location>
        <begin position="47"/>
        <end position="57"/>
    </location>
</feature>